<dbReference type="PROSITE" id="PS51257">
    <property type="entry name" value="PROKAR_LIPOPROTEIN"/>
    <property type="match status" value="1"/>
</dbReference>
<gene>
    <name evidence="1" type="ORF">METZ01_LOCUS154282</name>
</gene>
<dbReference type="AlphaFoldDB" id="A0A382AIX5"/>
<reference evidence="1" key="1">
    <citation type="submission" date="2018-05" db="EMBL/GenBank/DDBJ databases">
        <authorList>
            <person name="Lanie J.A."/>
            <person name="Ng W.-L."/>
            <person name="Kazmierczak K.M."/>
            <person name="Andrzejewski T.M."/>
            <person name="Davidsen T.M."/>
            <person name="Wayne K.J."/>
            <person name="Tettelin H."/>
            <person name="Glass J.I."/>
            <person name="Rusch D."/>
            <person name="Podicherti R."/>
            <person name="Tsui H.-C.T."/>
            <person name="Winkler M.E."/>
        </authorList>
    </citation>
    <scope>NUCLEOTIDE SEQUENCE</scope>
</reference>
<dbReference type="EMBL" id="UINC01025589">
    <property type="protein sequence ID" value="SVB01428.1"/>
    <property type="molecule type" value="Genomic_DNA"/>
</dbReference>
<sequence>MNKLLLLVIMMATWMVVSCGTTDGTSGPGALGFYQNKKSIEGNSLIFSSTSQWHCINENKKWLDKSCD</sequence>
<organism evidence="1">
    <name type="scientific">marine metagenome</name>
    <dbReference type="NCBI Taxonomy" id="408172"/>
    <lineage>
        <taxon>unclassified sequences</taxon>
        <taxon>metagenomes</taxon>
        <taxon>ecological metagenomes</taxon>
    </lineage>
</organism>
<proteinExistence type="predicted"/>
<evidence type="ECO:0000313" key="1">
    <source>
        <dbReference type="EMBL" id="SVB01428.1"/>
    </source>
</evidence>
<name>A0A382AIX5_9ZZZZ</name>
<protein>
    <submittedName>
        <fullName evidence="1">Uncharacterized protein</fullName>
    </submittedName>
</protein>
<accession>A0A382AIX5</accession>